<evidence type="ECO:0000313" key="2">
    <source>
        <dbReference type="Proteomes" id="UP000694892"/>
    </source>
</evidence>
<name>A0A974DA02_XENLA</name>
<proteinExistence type="predicted"/>
<dbReference type="EMBL" id="CM004471">
    <property type="protein sequence ID" value="OCT86955.1"/>
    <property type="molecule type" value="Genomic_DNA"/>
</dbReference>
<dbReference type="AlphaFoldDB" id="A0A974DA02"/>
<protein>
    <submittedName>
        <fullName evidence="1">Uncharacterized protein</fullName>
    </submittedName>
</protein>
<organism evidence="1 2">
    <name type="scientific">Xenopus laevis</name>
    <name type="common">African clawed frog</name>
    <dbReference type="NCBI Taxonomy" id="8355"/>
    <lineage>
        <taxon>Eukaryota</taxon>
        <taxon>Metazoa</taxon>
        <taxon>Chordata</taxon>
        <taxon>Craniata</taxon>
        <taxon>Vertebrata</taxon>
        <taxon>Euteleostomi</taxon>
        <taxon>Amphibia</taxon>
        <taxon>Batrachia</taxon>
        <taxon>Anura</taxon>
        <taxon>Pipoidea</taxon>
        <taxon>Pipidae</taxon>
        <taxon>Xenopodinae</taxon>
        <taxon>Xenopus</taxon>
        <taxon>Xenopus</taxon>
    </lineage>
</organism>
<sequence length="84" mass="9476">MDSGICLGAQSNDIFKKTDGVTENQDLYPRNESLWKNSDSAKVSTSSQNIHSTIKKETRNEDVIFTSNVVKERWGRAIQKVICL</sequence>
<dbReference type="Proteomes" id="UP000694892">
    <property type="component" value="Chromosome 3S"/>
</dbReference>
<accession>A0A974DA02</accession>
<reference evidence="2" key="1">
    <citation type="journal article" date="2016" name="Nature">
        <title>Genome evolution in the allotetraploid frog Xenopus laevis.</title>
        <authorList>
            <person name="Session A.M."/>
            <person name="Uno Y."/>
            <person name="Kwon T."/>
            <person name="Chapman J.A."/>
            <person name="Toyoda A."/>
            <person name="Takahashi S."/>
            <person name="Fukui A."/>
            <person name="Hikosaka A."/>
            <person name="Suzuki A."/>
            <person name="Kondo M."/>
            <person name="van Heeringen S.J."/>
            <person name="Quigley I."/>
            <person name="Heinz S."/>
            <person name="Ogino H."/>
            <person name="Ochi H."/>
            <person name="Hellsten U."/>
            <person name="Lyons J.B."/>
            <person name="Simakov O."/>
            <person name="Putnam N."/>
            <person name="Stites J."/>
            <person name="Kuroki Y."/>
            <person name="Tanaka T."/>
            <person name="Michiue T."/>
            <person name="Watanabe M."/>
            <person name="Bogdanovic O."/>
            <person name="Lister R."/>
            <person name="Georgiou G."/>
            <person name="Paranjpe S.S."/>
            <person name="van Kruijsbergen I."/>
            <person name="Shu S."/>
            <person name="Carlson J."/>
            <person name="Kinoshita T."/>
            <person name="Ohta Y."/>
            <person name="Mawaribuchi S."/>
            <person name="Jenkins J."/>
            <person name="Grimwood J."/>
            <person name="Schmutz J."/>
            <person name="Mitros T."/>
            <person name="Mozaffari S.V."/>
            <person name="Suzuki Y."/>
            <person name="Haramoto Y."/>
            <person name="Yamamoto T.S."/>
            <person name="Takagi C."/>
            <person name="Heald R."/>
            <person name="Miller K."/>
            <person name="Haudenschild C."/>
            <person name="Kitzman J."/>
            <person name="Nakayama T."/>
            <person name="Izutsu Y."/>
            <person name="Robert J."/>
            <person name="Fortriede J."/>
            <person name="Burns K."/>
            <person name="Lotay V."/>
            <person name="Karimi K."/>
            <person name="Yasuoka Y."/>
            <person name="Dichmann D.S."/>
            <person name="Flajnik M.F."/>
            <person name="Houston D.W."/>
            <person name="Shendure J."/>
            <person name="DuPasquier L."/>
            <person name="Vize P.D."/>
            <person name="Zorn A.M."/>
            <person name="Ito M."/>
            <person name="Marcotte E.M."/>
            <person name="Wallingford J.B."/>
            <person name="Ito Y."/>
            <person name="Asashima M."/>
            <person name="Ueno N."/>
            <person name="Matsuda Y."/>
            <person name="Veenstra G.J."/>
            <person name="Fujiyama A."/>
            <person name="Harland R.M."/>
            <person name="Taira M."/>
            <person name="Rokhsar D.S."/>
        </authorList>
    </citation>
    <scope>NUCLEOTIDE SEQUENCE [LARGE SCALE GENOMIC DNA]</scope>
    <source>
        <strain evidence="2">J</strain>
    </source>
</reference>
<evidence type="ECO:0000313" key="1">
    <source>
        <dbReference type="EMBL" id="OCT86955.1"/>
    </source>
</evidence>
<gene>
    <name evidence="1" type="ORF">XELAEV_18020645mg</name>
</gene>